<dbReference type="NCBIfam" id="TIGR02203">
    <property type="entry name" value="MsbA_lipidA"/>
    <property type="match status" value="1"/>
</dbReference>
<accession>A0ABQ5X6Z9</accession>
<proteinExistence type="predicted"/>
<comment type="caution">
    <text evidence="14">The sequence shown here is derived from an EMBL/GenBank/DDBJ whole genome shotgun (WGS) entry which is preliminary data.</text>
</comment>
<evidence type="ECO:0000259" key="13">
    <source>
        <dbReference type="PROSITE" id="PS50929"/>
    </source>
</evidence>
<keyword evidence="15" id="KW-1185">Reference proteome</keyword>
<evidence type="ECO:0000259" key="12">
    <source>
        <dbReference type="PROSITE" id="PS50893"/>
    </source>
</evidence>
<dbReference type="SMART" id="SM00382">
    <property type="entry name" value="AAA"/>
    <property type="match status" value="1"/>
</dbReference>
<evidence type="ECO:0000256" key="6">
    <source>
        <dbReference type="ARBA" id="ARBA00022840"/>
    </source>
</evidence>
<keyword evidence="5" id="KW-0547">Nucleotide-binding</keyword>
<feature type="domain" description="ABC transporter" evidence="12">
    <location>
        <begin position="346"/>
        <end position="582"/>
    </location>
</feature>
<dbReference type="InterPro" id="IPR003593">
    <property type="entry name" value="AAA+_ATPase"/>
</dbReference>
<gene>
    <name evidence="14" type="primary">msbA</name>
    <name evidence="14" type="ORF">GCM10007898_05450</name>
</gene>
<dbReference type="Gene3D" id="3.40.50.300">
    <property type="entry name" value="P-loop containing nucleotide triphosphate hydrolases"/>
    <property type="match status" value="1"/>
</dbReference>
<evidence type="ECO:0000256" key="8">
    <source>
        <dbReference type="ARBA" id="ARBA00022989"/>
    </source>
</evidence>
<feature type="transmembrane region" description="Helical" evidence="11">
    <location>
        <begin position="68"/>
        <end position="88"/>
    </location>
</feature>
<keyword evidence="7" id="KW-1278">Translocase</keyword>
<keyword evidence="10 11" id="KW-0472">Membrane</keyword>
<keyword evidence="4 11" id="KW-0812">Transmembrane</keyword>
<dbReference type="Pfam" id="PF00005">
    <property type="entry name" value="ABC_tran"/>
    <property type="match status" value="1"/>
</dbReference>
<evidence type="ECO:0000256" key="3">
    <source>
        <dbReference type="ARBA" id="ARBA00022475"/>
    </source>
</evidence>
<dbReference type="InterPro" id="IPR011527">
    <property type="entry name" value="ABC1_TM_dom"/>
</dbReference>
<dbReference type="InterPro" id="IPR011917">
    <property type="entry name" value="ABC_transpr_lipidA"/>
</dbReference>
<sequence>MSGAKISLWDADSRRTYRRLLGYSARFWPVILITIIGFAVDGGCLAFFTNQLQPIIDKLFVKKDPYLIFWMPIWIIAIFLVRGVATFVSNYGIGYVGRNVVQSLQRDVFAAYLRLPATFFGDEHSGHQISRITYTSEQVAGASTDALKVVVTESVTAISMFYVMLSKSAYLTMVLFLIIPPIMLIAAFVSRRYRAISRRIQNMMGSVTGTVEEAIDGHRELRIYGGQQQSAERFKDVTGRARYLNLKIVATSATSSASVQTVASFALAVLIFLASRPSVIDSISAGMFVAVLTAMGGMLPSLKRLANVQSNIQTGLAAAENLFAVMNLPPEVDRGSKILERTKGDLRFEDVRLVYPRGDCQALAGVSLHCPPGSVTALVGRSGSGKSSLVSLLPRFNALTDGRILLDGESYEDYTLSSLRKQIAWVGQSVVLFDGSVAENIAYGELAGASEQEIVAAAEAANAMEFIARMPQGIYSPIGEGGNMLSGGQRQRIAIARAILKNAPILVLDEATSALDTESERLIQQALQRLMRDRTTLVIAHRLSTIEHADQIAVMEQGQIIERGTHAELMALGGHYAALHRMQFNERPAAVAAD</sequence>
<keyword evidence="3" id="KW-1003">Cell membrane</keyword>
<dbReference type="InterPro" id="IPR017871">
    <property type="entry name" value="ABC_transporter-like_CS"/>
</dbReference>
<dbReference type="EMBL" id="BSOA01000003">
    <property type="protein sequence ID" value="GLQ86979.1"/>
    <property type="molecule type" value="Genomic_DNA"/>
</dbReference>
<evidence type="ECO:0000256" key="2">
    <source>
        <dbReference type="ARBA" id="ARBA00022448"/>
    </source>
</evidence>
<evidence type="ECO:0000256" key="7">
    <source>
        <dbReference type="ARBA" id="ARBA00022967"/>
    </source>
</evidence>
<dbReference type="PANTHER" id="PTHR43394:SF1">
    <property type="entry name" value="ATP-BINDING CASSETTE SUB-FAMILY B MEMBER 10, MITOCHONDRIAL"/>
    <property type="match status" value="1"/>
</dbReference>
<evidence type="ECO:0000256" key="10">
    <source>
        <dbReference type="ARBA" id="ARBA00023136"/>
    </source>
</evidence>
<dbReference type="Gene3D" id="1.20.1560.10">
    <property type="entry name" value="ABC transporter type 1, transmembrane domain"/>
    <property type="match status" value="1"/>
</dbReference>
<evidence type="ECO:0000256" key="9">
    <source>
        <dbReference type="ARBA" id="ARBA00023055"/>
    </source>
</evidence>
<feature type="transmembrane region" description="Helical" evidence="11">
    <location>
        <begin position="248"/>
        <end position="273"/>
    </location>
</feature>
<dbReference type="SUPFAM" id="SSF52540">
    <property type="entry name" value="P-loop containing nucleoside triphosphate hydrolases"/>
    <property type="match status" value="1"/>
</dbReference>
<keyword evidence="9" id="KW-0445">Lipid transport</keyword>
<dbReference type="InterPro" id="IPR039421">
    <property type="entry name" value="Type_1_exporter"/>
</dbReference>
<dbReference type="SUPFAM" id="SSF90123">
    <property type="entry name" value="ABC transporter transmembrane region"/>
    <property type="match status" value="1"/>
</dbReference>
<dbReference type="PANTHER" id="PTHR43394">
    <property type="entry name" value="ATP-DEPENDENT PERMEASE MDL1, MITOCHONDRIAL"/>
    <property type="match status" value="1"/>
</dbReference>
<feature type="transmembrane region" description="Helical" evidence="11">
    <location>
        <begin position="279"/>
        <end position="299"/>
    </location>
</feature>
<feature type="domain" description="ABC transmembrane type-1" evidence="13">
    <location>
        <begin position="32"/>
        <end position="314"/>
    </location>
</feature>
<dbReference type="Proteomes" id="UP001156627">
    <property type="component" value="Unassembled WGS sequence"/>
</dbReference>
<reference evidence="15" key="1">
    <citation type="journal article" date="2019" name="Int. J. Syst. Evol. Microbiol.">
        <title>The Global Catalogue of Microorganisms (GCM) 10K type strain sequencing project: providing services to taxonomists for standard genome sequencing and annotation.</title>
        <authorList>
            <consortium name="The Broad Institute Genomics Platform"/>
            <consortium name="The Broad Institute Genome Sequencing Center for Infectious Disease"/>
            <person name="Wu L."/>
            <person name="Ma J."/>
        </authorList>
    </citation>
    <scope>NUCLEOTIDE SEQUENCE [LARGE SCALE GENOMIC DNA]</scope>
    <source>
        <strain evidence="15">NBRC 111981</strain>
    </source>
</reference>
<protein>
    <submittedName>
        <fullName evidence="14">Lipid A export ATP-binding/permease protein MsbA</fullName>
    </submittedName>
</protein>
<dbReference type="PROSITE" id="PS00211">
    <property type="entry name" value="ABC_TRANSPORTER_1"/>
    <property type="match status" value="1"/>
</dbReference>
<evidence type="ECO:0000256" key="1">
    <source>
        <dbReference type="ARBA" id="ARBA00004651"/>
    </source>
</evidence>
<keyword evidence="6 14" id="KW-0067">ATP-binding</keyword>
<dbReference type="InterPro" id="IPR003439">
    <property type="entry name" value="ABC_transporter-like_ATP-bd"/>
</dbReference>
<keyword evidence="2" id="KW-0813">Transport</keyword>
<name>A0ABQ5X6Z9_9GAMM</name>
<dbReference type="PROSITE" id="PS50893">
    <property type="entry name" value="ABC_TRANSPORTER_2"/>
    <property type="match status" value="1"/>
</dbReference>
<keyword evidence="8 11" id="KW-1133">Transmembrane helix</keyword>
<dbReference type="Pfam" id="PF00664">
    <property type="entry name" value="ABC_membrane"/>
    <property type="match status" value="1"/>
</dbReference>
<evidence type="ECO:0000313" key="14">
    <source>
        <dbReference type="EMBL" id="GLQ86979.1"/>
    </source>
</evidence>
<dbReference type="InterPro" id="IPR027417">
    <property type="entry name" value="P-loop_NTPase"/>
</dbReference>
<dbReference type="PROSITE" id="PS50929">
    <property type="entry name" value="ABC_TM1F"/>
    <property type="match status" value="1"/>
</dbReference>
<feature type="transmembrane region" description="Helical" evidence="11">
    <location>
        <begin position="27"/>
        <end position="48"/>
    </location>
</feature>
<evidence type="ECO:0000256" key="4">
    <source>
        <dbReference type="ARBA" id="ARBA00022692"/>
    </source>
</evidence>
<evidence type="ECO:0000256" key="5">
    <source>
        <dbReference type="ARBA" id="ARBA00022741"/>
    </source>
</evidence>
<dbReference type="RefSeq" id="WP_284330408.1">
    <property type="nucleotide sequence ID" value="NZ_BSOA01000003.1"/>
</dbReference>
<comment type="subcellular location">
    <subcellularLocation>
        <location evidence="1">Cell membrane</location>
        <topology evidence="1">Multi-pass membrane protein</topology>
    </subcellularLocation>
</comment>
<dbReference type="InterPro" id="IPR036640">
    <property type="entry name" value="ABC1_TM_sf"/>
</dbReference>
<dbReference type="GO" id="GO:0005524">
    <property type="term" value="F:ATP binding"/>
    <property type="evidence" value="ECO:0007669"/>
    <property type="project" value="UniProtKB-KW"/>
</dbReference>
<organism evidence="14 15">
    <name type="scientific">Dyella flagellata</name>
    <dbReference type="NCBI Taxonomy" id="1867833"/>
    <lineage>
        <taxon>Bacteria</taxon>
        <taxon>Pseudomonadati</taxon>
        <taxon>Pseudomonadota</taxon>
        <taxon>Gammaproteobacteria</taxon>
        <taxon>Lysobacterales</taxon>
        <taxon>Rhodanobacteraceae</taxon>
        <taxon>Dyella</taxon>
    </lineage>
</organism>
<evidence type="ECO:0000256" key="11">
    <source>
        <dbReference type="SAM" id="Phobius"/>
    </source>
</evidence>
<dbReference type="CDD" id="cd18552">
    <property type="entry name" value="ABC_6TM_MsbA_like"/>
    <property type="match status" value="1"/>
</dbReference>
<feature type="transmembrane region" description="Helical" evidence="11">
    <location>
        <begin position="169"/>
        <end position="189"/>
    </location>
</feature>
<evidence type="ECO:0000313" key="15">
    <source>
        <dbReference type="Proteomes" id="UP001156627"/>
    </source>
</evidence>